<dbReference type="EMBL" id="JARBHB010000011">
    <property type="protein sequence ID" value="KAJ8872666.1"/>
    <property type="molecule type" value="Genomic_DNA"/>
</dbReference>
<organism evidence="2 3">
    <name type="scientific">Dryococelus australis</name>
    <dbReference type="NCBI Taxonomy" id="614101"/>
    <lineage>
        <taxon>Eukaryota</taxon>
        <taxon>Metazoa</taxon>
        <taxon>Ecdysozoa</taxon>
        <taxon>Arthropoda</taxon>
        <taxon>Hexapoda</taxon>
        <taxon>Insecta</taxon>
        <taxon>Pterygota</taxon>
        <taxon>Neoptera</taxon>
        <taxon>Polyneoptera</taxon>
        <taxon>Phasmatodea</taxon>
        <taxon>Verophasmatodea</taxon>
        <taxon>Anareolatae</taxon>
        <taxon>Phasmatidae</taxon>
        <taxon>Eurycanthinae</taxon>
        <taxon>Dryococelus</taxon>
    </lineage>
</organism>
<keyword evidence="3" id="KW-1185">Reference proteome</keyword>
<reference evidence="2 3" key="1">
    <citation type="submission" date="2023-02" db="EMBL/GenBank/DDBJ databases">
        <title>LHISI_Scaffold_Assembly.</title>
        <authorList>
            <person name="Stuart O.P."/>
            <person name="Cleave R."/>
            <person name="Magrath M.J.L."/>
            <person name="Mikheyev A.S."/>
        </authorList>
    </citation>
    <scope>NUCLEOTIDE SEQUENCE [LARGE SCALE GENOMIC DNA]</scope>
    <source>
        <strain evidence="2">Daus_M_001</strain>
        <tissue evidence="2">Leg muscle</tissue>
    </source>
</reference>
<evidence type="ECO:0000313" key="3">
    <source>
        <dbReference type="Proteomes" id="UP001159363"/>
    </source>
</evidence>
<evidence type="ECO:0000256" key="1">
    <source>
        <dbReference type="SAM" id="MobiDB-lite"/>
    </source>
</evidence>
<evidence type="ECO:0000313" key="2">
    <source>
        <dbReference type="EMBL" id="KAJ8872666.1"/>
    </source>
</evidence>
<protein>
    <submittedName>
        <fullName evidence="2">Uncharacterized protein</fullName>
    </submittedName>
</protein>
<comment type="caution">
    <text evidence="2">The sequence shown here is derived from an EMBL/GenBank/DDBJ whole genome shotgun (WGS) entry which is preliminary data.</text>
</comment>
<feature type="compositionally biased region" description="Polar residues" evidence="1">
    <location>
        <begin position="1"/>
        <end position="10"/>
    </location>
</feature>
<accession>A0ABQ9GKW9</accession>
<sequence length="105" mass="12037">MSSDSTPGHSDTQKEQRRWPSTNASRIDSDDDDSDYITLLDSDVLLGSLKSDDDNDDITTPKPSKQFTEILTTPQTRPLAEIKRRRKFINYKAVKINKNLFPEHK</sequence>
<feature type="region of interest" description="Disordered" evidence="1">
    <location>
        <begin position="1"/>
        <end position="34"/>
    </location>
</feature>
<proteinExistence type="predicted"/>
<name>A0ABQ9GKW9_9NEOP</name>
<feature type="region of interest" description="Disordered" evidence="1">
    <location>
        <begin position="48"/>
        <end position="68"/>
    </location>
</feature>
<dbReference type="Proteomes" id="UP001159363">
    <property type="component" value="Chromosome 10"/>
</dbReference>
<gene>
    <name evidence="2" type="ORF">PR048_026277</name>
</gene>